<dbReference type="Gene3D" id="3.40.50.720">
    <property type="entry name" value="NAD(P)-binding Rossmann-like Domain"/>
    <property type="match status" value="1"/>
</dbReference>
<protein>
    <submittedName>
        <fullName evidence="3">SDR family NAD(P)-dependent oxidoreductase</fullName>
    </submittedName>
</protein>
<evidence type="ECO:0000313" key="3">
    <source>
        <dbReference type="EMBL" id="GAA4783144.1"/>
    </source>
</evidence>
<proteinExistence type="inferred from homology"/>
<gene>
    <name evidence="3" type="ORF">GCM10023307_04720</name>
</gene>
<dbReference type="InterPro" id="IPR002347">
    <property type="entry name" value="SDR_fam"/>
</dbReference>
<evidence type="ECO:0000256" key="2">
    <source>
        <dbReference type="ARBA" id="ARBA00023002"/>
    </source>
</evidence>
<keyword evidence="2" id="KW-0560">Oxidoreductase</keyword>
<comment type="caution">
    <text evidence="3">The sequence shown here is derived from an EMBL/GenBank/DDBJ whole genome shotgun (WGS) entry which is preliminary data.</text>
</comment>
<evidence type="ECO:0000313" key="4">
    <source>
        <dbReference type="Proteomes" id="UP001499959"/>
    </source>
</evidence>
<dbReference type="PRINTS" id="PR00081">
    <property type="entry name" value="GDHRDH"/>
</dbReference>
<dbReference type="SUPFAM" id="SSF51735">
    <property type="entry name" value="NAD(P)-binding Rossmann-fold domains"/>
    <property type="match status" value="1"/>
</dbReference>
<evidence type="ECO:0000256" key="1">
    <source>
        <dbReference type="ARBA" id="ARBA00006484"/>
    </source>
</evidence>
<organism evidence="3 4">
    <name type="scientific">Lysobacter hankyongensis</name>
    <dbReference type="NCBI Taxonomy" id="1176535"/>
    <lineage>
        <taxon>Bacteria</taxon>
        <taxon>Pseudomonadati</taxon>
        <taxon>Pseudomonadota</taxon>
        <taxon>Gammaproteobacteria</taxon>
        <taxon>Lysobacterales</taxon>
        <taxon>Lysobacteraceae</taxon>
        <taxon>Lysobacter</taxon>
    </lineage>
</organism>
<reference evidence="4" key="1">
    <citation type="journal article" date="2019" name="Int. J. Syst. Evol. Microbiol.">
        <title>The Global Catalogue of Microorganisms (GCM) 10K type strain sequencing project: providing services to taxonomists for standard genome sequencing and annotation.</title>
        <authorList>
            <consortium name="The Broad Institute Genomics Platform"/>
            <consortium name="The Broad Institute Genome Sequencing Center for Infectious Disease"/>
            <person name="Wu L."/>
            <person name="Ma J."/>
        </authorList>
    </citation>
    <scope>NUCLEOTIDE SEQUENCE [LARGE SCALE GENOMIC DNA]</scope>
    <source>
        <strain evidence="4">JCM 18204</strain>
    </source>
</reference>
<accession>A0ABP9ANN1</accession>
<dbReference type="InterPro" id="IPR036291">
    <property type="entry name" value="NAD(P)-bd_dom_sf"/>
</dbReference>
<dbReference type="Proteomes" id="UP001499959">
    <property type="component" value="Unassembled WGS sequence"/>
</dbReference>
<keyword evidence="4" id="KW-1185">Reference proteome</keyword>
<dbReference type="Pfam" id="PF00106">
    <property type="entry name" value="adh_short"/>
    <property type="match status" value="1"/>
</dbReference>
<comment type="similarity">
    <text evidence="1">Belongs to the short-chain dehydrogenases/reductases (SDR) family.</text>
</comment>
<name>A0ABP9ANN1_9GAMM</name>
<dbReference type="EMBL" id="BAABJE010000001">
    <property type="protein sequence ID" value="GAA4783144.1"/>
    <property type="molecule type" value="Genomic_DNA"/>
</dbReference>
<dbReference type="PANTHER" id="PTHR44196:SF4">
    <property type="entry name" value="SHORT CHAIN DEHYDROGENASE"/>
    <property type="match status" value="1"/>
</dbReference>
<dbReference type="PANTHER" id="PTHR44196">
    <property type="entry name" value="DEHYDROGENASE/REDUCTASE SDR FAMILY MEMBER 7B"/>
    <property type="match status" value="1"/>
</dbReference>
<sequence>MPEAMTMSSTTVADAHDASRALEGRTVLIVGAHGALGQVAARAAAAAGAAVVLLGRKVPKLNRVYDAIVREGGKALLYPLDLEGATPDDYAELAARIESGAGRLDGVLHCAADFPGLTPLENTDPGAFARALHVNLTARWWLTQACLPLLRRAPDSAVVFAIDDSAGRGGAYWGGYGVAQSGLTTLVSMLHAELANSPVRVSGLAPGPMRTPLRARAFVEEGDVAREPAEFGPACVHLLSPAGIERRGGVWSP</sequence>